<evidence type="ECO:0000313" key="2">
    <source>
        <dbReference type="Proteomes" id="UP000006514"/>
    </source>
</evidence>
<protein>
    <submittedName>
        <fullName evidence="1">Uncharacterized protein</fullName>
    </submittedName>
</protein>
<evidence type="ECO:0000313" key="1">
    <source>
        <dbReference type="EMBL" id="EJD33359.1"/>
    </source>
</evidence>
<sequence length="362" mass="40847">MARARPASRPIPSLHTIFCSVYNCLLAAPWYSRSRSGSTHIVTVAVCPLHGITAIYQPRTGTIIVLDFVVTLIPRSTLALMLTTLGYCTRCHKPNNNGRCSYLMCKECCSQVGFYCRLTTHRHHFLSRFGGELMATPETSLANVQYDDHFKIVISCQHLWRSSPVRDFGSSNYLSSCVYPGPMQGNRIPFHAISPLTRRLLAIDGIAAERIIDNDADEERTAAVRAGYVEFRVAPQTAPRMRWSIWTELDELGRHTELSPVERDPHRDWPGLGDIEAHVLVYRLGDAEPQKHIIRLPRRRLIVDECTFFLSDLSAAHRAELGLVNIPDCHLLEDPTQPLNSHAYDRGRDRDAVYFTLSVPAV</sequence>
<dbReference type="KEGG" id="adl:AURDEDRAFT_177562"/>
<name>J0CSU5_AURST</name>
<dbReference type="InParanoid" id="J0CSU5"/>
<dbReference type="AlphaFoldDB" id="J0CSU5"/>
<organism evidence="1 2">
    <name type="scientific">Auricularia subglabra (strain TFB-10046 / SS5)</name>
    <name type="common">White-rot fungus</name>
    <name type="synonym">Auricularia delicata (strain TFB10046)</name>
    <dbReference type="NCBI Taxonomy" id="717982"/>
    <lineage>
        <taxon>Eukaryota</taxon>
        <taxon>Fungi</taxon>
        <taxon>Dikarya</taxon>
        <taxon>Basidiomycota</taxon>
        <taxon>Agaricomycotina</taxon>
        <taxon>Agaricomycetes</taxon>
        <taxon>Auriculariales</taxon>
        <taxon>Auriculariaceae</taxon>
        <taxon>Auricularia</taxon>
    </lineage>
</organism>
<gene>
    <name evidence="1" type="ORF">AURDEDRAFT_177562</name>
</gene>
<proteinExistence type="predicted"/>
<keyword evidence="2" id="KW-1185">Reference proteome</keyword>
<dbReference type="Proteomes" id="UP000006514">
    <property type="component" value="Unassembled WGS sequence"/>
</dbReference>
<accession>J0CSU5</accession>
<reference evidence="2" key="1">
    <citation type="journal article" date="2012" name="Science">
        <title>The Paleozoic origin of enzymatic lignin decomposition reconstructed from 31 fungal genomes.</title>
        <authorList>
            <person name="Floudas D."/>
            <person name="Binder M."/>
            <person name="Riley R."/>
            <person name="Barry K."/>
            <person name="Blanchette R.A."/>
            <person name="Henrissat B."/>
            <person name="Martinez A.T."/>
            <person name="Otillar R."/>
            <person name="Spatafora J.W."/>
            <person name="Yadav J.S."/>
            <person name="Aerts A."/>
            <person name="Benoit I."/>
            <person name="Boyd A."/>
            <person name="Carlson A."/>
            <person name="Copeland A."/>
            <person name="Coutinho P.M."/>
            <person name="de Vries R.P."/>
            <person name="Ferreira P."/>
            <person name="Findley K."/>
            <person name="Foster B."/>
            <person name="Gaskell J."/>
            <person name="Glotzer D."/>
            <person name="Gorecki P."/>
            <person name="Heitman J."/>
            <person name="Hesse C."/>
            <person name="Hori C."/>
            <person name="Igarashi K."/>
            <person name="Jurgens J.A."/>
            <person name="Kallen N."/>
            <person name="Kersten P."/>
            <person name="Kohler A."/>
            <person name="Kuees U."/>
            <person name="Kumar T.K.A."/>
            <person name="Kuo A."/>
            <person name="LaButti K."/>
            <person name="Larrondo L.F."/>
            <person name="Lindquist E."/>
            <person name="Ling A."/>
            <person name="Lombard V."/>
            <person name="Lucas S."/>
            <person name="Lundell T."/>
            <person name="Martin R."/>
            <person name="McLaughlin D.J."/>
            <person name="Morgenstern I."/>
            <person name="Morin E."/>
            <person name="Murat C."/>
            <person name="Nagy L.G."/>
            <person name="Nolan M."/>
            <person name="Ohm R.A."/>
            <person name="Patyshakuliyeva A."/>
            <person name="Rokas A."/>
            <person name="Ruiz-Duenas F.J."/>
            <person name="Sabat G."/>
            <person name="Salamov A."/>
            <person name="Samejima M."/>
            <person name="Schmutz J."/>
            <person name="Slot J.C."/>
            <person name="St John F."/>
            <person name="Stenlid J."/>
            <person name="Sun H."/>
            <person name="Sun S."/>
            <person name="Syed K."/>
            <person name="Tsang A."/>
            <person name="Wiebenga A."/>
            <person name="Young D."/>
            <person name="Pisabarro A."/>
            <person name="Eastwood D.C."/>
            <person name="Martin F."/>
            <person name="Cullen D."/>
            <person name="Grigoriev I.V."/>
            <person name="Hibbett D.S."/>
        </authorList>
    </citation>
    <scope>NUCLEOTIDE SEQUENCE [LARGE SCALE GENOMIC DNA]</scope>
    <source>
        <strain evidence="2">TFB10046</strain>
    </source>
</reference>
<dbReference type="EMBL" id="JH688274">
    <property type="protein sequence ID" value="EJD33359.1"/>
    <property type="molecule type" value="Genomic_DNA"/>
</dbReference>